<dbReference type="AlphaFoldDB" id="A0A9Q1FG77"/>
<evidence type="ECO:0000313" key="1">
    <source>
        <dbReference type="EMBL" id="KAJ8357636.1"/>
    </source>
</evidence>
<proteinExistence type="predicted"/>
<evidence type="ECO:0000313" key="2">
    <source>
        <dbReference type="Proteomes" id="UP001152622"/>
    </source>
</evidence>
<accession>A0A9Q1FG77</accession>
<keyword evidence="2" id="KW-1185">Reference proteome</keyword>
<sequence length="159" mass="17661">MAKLAAAIRVVLAKKLCTGVQSHSQGTGSQLHSLPVIPLQRRATAYALHLLASWRRWIKRYPWRISDGGRARLANARARRRLQTSTGIGSESCLGLKEPVQTHAADTHSLAEAKLARASEIKNSEVGNRWGRSSFVYRARMNGDASFSSWRRVPSPIYI</sequence>
<name>A0A9Q1FG77_SYNKA</name>
<organism evidence="1 2">
    <name type="scientific">Synaphobranchus kaupii</name>
    <name type="common">Kaup's arrowtooth eel</name>
    <dbReference type="NCBI Taxonomy" id="118154"/>
    <lineage>
        <taxon>Eukaryota</taxon>
        <taxon>Metazoa</taxon>
        <taxon>Chordata</taxon>
        <taxon>Craniata</taxon>
        <taxon>Vertebrata</taxon>
        <taxon>Euteleostomi</taxon>
        <taxon>Actinopterygii</taxon>
        <taxon>Neopterygii</taxon>
        <taxon>Teleostei</taxon>
        <taxon>Anguilliformes</taxon>
        <taxon>Synaphobranchidae</taxon>
        <taxon>Synaphobranchus</taxon>
    </lineage>
</organism>
<dbReference type="EMBL" id="JAINUF010000006">
    <property type="protein sequence ID" value="KAJ8357636.1"/>
    <property type="molecule type" value="Genomic_DNA"/>
</dbReference>
<protein>
    <submittedName>
        <fullName evidence="1">Uncharacterized protein</fullName>
    </submittedName>
</protein>
<reference evidence="1" key="1">
    <citation type="journal article" date="2023" name="Science">
        <title>Genome structures resolve the early diversification of teleost fishes.</title>
        <authorList>
            <person name="Parey E."/>
            <person name="Louis A."/>
            <person name="Montfort J."/>
            <person name="Bouchez O."/>
            <person name="Roques C."/>
            <person name="Iampietro C."/>
            <person name="Lluch J."/>
            <person name="Castinel A."/>
            <person name="Donnadieu C."/>
            <person name="Desvignes T."/>
            <person name="Floi Bucao C."/>
            <person name="Jouanno E."/>
            <person name="Wen M."/>
            <person name="Mejri S."/>
            <person name="Dirks R."/>
            <person name="Jansen H."/>
            <person name="Henkel C."/>
            <person name="Chen W.J."/>
            <person name="Zahm M."/>
            <person name="Cabau C."/>
            <person name="Klopp C."/>
            <person name="Thompson A.W."/>
            <person name="Robinson-Rechavi M."/>
            <person name="Braasch I."/>
            <person name="Lecointre G."/>
            <person name="Bobe J."/>
            <person name="Postlethwait J.H."/>
            <person name="Berthelot C."/>
            <person name="Roest Crollius H."/>
            <person name="Guiguen Y."/>
        </authorList>
    </citation>
    <scope>NUCLEOTIDE SEQUENCE</scope>
    <source>
        <strain evidence="1">WJC10195</strain>
    </source>
</reference>
<dbReference type="Proteomes" id="UP001152622">
    <property type="component" value="Chromosome 6"/>
</dbReference>
<gene>
    <name evidence="1" type="ORF">SKAU_G00204300</name>
</gene>
<comment type="caution">
    <text evidence="1">The sequence shown here is derived from an EMBL/GenBank/DDBJ whole genome shotgun (WGS) entry which is preliminary data.</text>
</comment>